<keyword evidence="5" id="KW-0949">S-adenosyl-L-methionine</keyword>
<dbReference type="GO" id="GO:0003677">
    <property type="term" value="F:DNA binding"/>
    <property type="evidence" value="ECO:0007669"/>
    <property type="project" value="InterPro"/>
</dbReference>
<dbReference type="InterPro" id="IPR002295">
    <property type="entry name" value="N4/N6-MTase_EcoPI_Mod-like"/>
</dbReference>
<reference evidence="9 10" key="1">
    <citation type="submission" date="2019-10" db="EMBL/GenBank/DDBJ databases">
        <title>Epibacterium sp. nov., isolated from seawater.</title>
        <authorList>
            <person name="Zhang X."/>
            <person name="Li N."/>
        </authorList>
    </citation>
    <scope>NUCLEOTIDE SEQUENCE [LARGE SCALE GENOMIC DNA]</scope>
    <source>
        <strain evidence="9 10">SM1979</strain>
    </source>
</reference>
<evidence type="ECO:0000256" key="2">
    <source>
        <dbReference type="ARBA" id="ARBA00011900"/>
    </source>
</evidence>
<accession>A0A843YGY7</accession>
<keyword evidence="4 9" id="KW-0808">Transferase</keyword>
<keyword evidence="3 9" id="KW-0489">Methyltransferase</keyword>
<feature type="region of interest" description="Disordered" evidence="7">
    <location>
        <begin position="286"/>
        <end position="307"/>
    </location>
</feature>
<dbReference type="PRINTS" id="PR00506">
    <property type="entry name" value="D21N6MTFRASE"/>
</dbReference>
<proteinExistence type="inferred from homology"/>
<dbReference type="EMBL" id="WIBF01000006">
    <property type="protein sequence ID" value="MQQ09088.1"/>
    <property type="molecule type" value="Genomic_DNA"/>
</dbReference>
<organism evidence="9 10">
    <name type="scientific">Tritonibacter litoralis</name>
    <dbReference type="NCBI Taxonomy" id="2662264"/>
    <lineage>
        <taxon>Bacteria</taxon>
        <taxon>Pseudomonadati</taxon>
        <taxon>Pseudomonadota</taxon>
        <taxon>Alphaproteobacteria</taxon>
        <taxon>Rhodobacterales</taxon>
        <taxon>Paracoccaceae</taxon>
        <taxon>Tritonibacter</taxon>
    </lineage>
</organism>
<feature type="domain" description="DNA methylase N-4/N-6" evidence="8">
    <location>
        <begin position="228"/>
        <end position="417"/>
    </location>
</feature>
<dbReference type="InterPro" id="IPR029063">
    <property type="entry name" value="SAM-dependent_MTases_sf"/>
</dbReference>
<evidence type="ECO:0000259" key="8">
    <source>
        <dbReference type="Pfam" id="PF01555"/>
    </source>
</evidence>
<dbReference type="Proteomes" id="UP000444174">
    <property type="component" value="Unassembled WGS sequence"/>
</dbReference>
<evidence type="ECO:0000313" key="10">
    <source>
        <dbReference type="Proteomes" id="UP000444174"/>
    </source>
</evidence>
<dbReference type="GO" id="GO:0008170">
    <property type="term" value="F:N-methyltransferase activity"/>
    <property type="evidence" value="ECO:0007669"/>
    <property type="project" value="InterPro"/>
</dbReference>
<dbReference type="InterPro" id="IPR002052">
    <property type="entry name" value="DNA_methylase_N6_adenine_CS"/>
</dbReference>
<dbReference type="Pfam" id="PF01555">
    <property type="entry name" value="N6_N4_Mtase"/>
    <property type="match status" value="1"/>
</dbReference>
<name>A0A843YGY7_9RHOB</name>
<dbReference type="EC" id="2.1.1.72" evidence="2"/>
<evidence type="ECO:0000313" key="9">
    <source>
        <dbReference type="EMBL" id="MQQ09088.1"/>
    </source>
</evidence>
<dbReference type="GO" id="GO:0009007">
    <property type="term" value="F:site-specific DNA-methyltransferase (adenine-specific) activity"/>
    <property type="evidence" value="ECO:0007669"/>
    <property type="project" value="UniProtKB-EC"/>
</dbReference>
<sequence>MVALTLHEGDCLEVLAQLPEAHFDAIVTDPPYHLTSIVKRFGGDAAAEAKHGTDGLFQRSSKGFMGKTWDGGDIAFRQETWAAALRVLKPGGHLVAFNHSRTYHHMAVAIELAGFELRDCIQNLYGAEPAWSVFLDTLQPEQIGALARAMEAASPSLLAWFYGSGFPKSHDVAKGIDKLLGVERESLGLDPQKSGKKRNSMAGGFAGEYHITQPASPEAADWAGHGTALKPAFEPIVLARKPLQEKSVARQYLATGTGGLNIDAARIPADDDQLAQKYASVQGTGARHNNVFGSDTRPRDGAAPHEAGRWPANICHDGSPEVLAKFPQEPVPGHKIATQSMARFFYSGKATKADRRGSKHPTVKPQELMRWLVRLTTARGGRVLDMFAGSGATGWAAAMEGRECHLIERDPGYAEHIRTQLADFDPEKLTGAPALQDADSLEPDLFGGES</sequence>
<keyword evidence="10" id="KW-1185">Reference proteome</keyword>
<dbReference type="PROSITE" id="PS00092">
    <property type="entry name" value="N6_MTASE"/>
    <property type="match status" value="1"/>
</dbReference>
<protein>
    <recommendedName>
        <fullName evidence="2">site-specific DNA-methyltransferase (adenine-specific)</fullName>
        <ecNumber evidence="2">2.1.1.72</ecNumber>
    </recommendedName>
</protein>
<comment type="catalytic activity">
    <reaction evidence="6">
        <text>a 2'-deoxyadenosine in DNA + S-adenosyl-L-methionine = an N(6)-methyl-2'-deoxyadenosine in DNA + S-adenosyl-L-homocysteine + H(+)</text>
        <dbReference type="Rhea" id="RHEA:15197"/>
        <dbReference type="Rhea" id="RHEA-COMP:12418"/>
        <dbReference type="Rhea" id="RHEA-COMP:12419"/>
        <dbReference type="ChEBI" id="CHEBI:15378"/>
        <dbReference type="ChEBI" id="CHEBI:57856"/>
        <dbReference type="ChEBI" id="CHEBI:59789"/>
        <dbReference type="ChEBI" id="CHEBI:90615"/>
        <dbReference type="ChEBI" id="CHEBI:90616"/>
        <dbReference type="EC" id="2.1.1.72"/>
    </reaction>
</comment>
<evidence type="ECO:0000256" key="5">
    <source>
        <dbReference type="ARBA" id="ARBA00022691"/>
    </source>
</evidence>
<dbReference type="SUPFAM" id="SSF53335">
    <property type="entry name" value="S-adenosyl-L-methionine-dependent methyltransferases"/>
    <property type="match status" value="2"/>
</dbReference>
<gene>
    <name evidence="9" type="ORF">GFB49_11535</name>
</gene>
<comment type="similarity">
    <text evidence="1">Belongs to the N(4)/N(6)-methyltransferase family.</text>
</comment>
<evidence type="ECO:0000256" key="4">
    <source>
        <dbReference type="ARBA" id="ARBA00022679"/>
    </source>
</evidence>
<dbReference type="InterPro" id="IPR002941">
    <property type="entry name" value="DNA_methylase_N4/N6"/>
</dbReference>
<comment type="caution">
    <text evidence="9">The sequence shown here is derived from an EMBL/GenBank/DDBJ whole genome shotgun (WGS) entry which is preliminary data.</text>
</comment>
<dbReference type="AlphaFoldDB" id="A0A843YGY7"/>
<feature type="compositionally biased region" description="Basic and acidic residues" evidence="7">
    <location>
        <begin position="296"/>
        <end position="307"/>
    </location>
</feature>
<feature type="region of interest" description="Disordered" evidence="7">
    <location>
        <begin position="428"/>
        <end position="450"/>
    </location>
</feature>
<evidence type="ECO:0000256" key="6">
    <source>
        <dbReference type="ARBA" id="ARBA00047942"/>
    </source>
</evidence>
<dbReference type="Gene3D" id="3.40.50.150">
    <property type="entry name" value="Vaccinia Virus protein VP39"/>
    <property type="match status" value="2"/>
</dbReference>
<evidence type="ECO:0000256" key="1">
    <source>
        <dbReference type="ARBA" id="ARBA00006594"/>
    </source>
</evidence>
<evidence type="ECO:0000256" key="7">
    <source>
        <dbReference type="SAM" id="MobiDB-lite"/>
    </source>
</evidence>
<evidence type="ECO:0000256" key="3">
    <source>
        <dbReference type="ARBA" id="ARBA00022603"/>
    </source>
</evidence>
<dbReference type="RefSeq" id="WP_153216031.1">
    <property type="nucleotide sequence ID" value="NZ_WIBF01000006.1"/>
</dbReference>
<dbReference type="GO" id="GO:0032259">
    <property type="term" value="P:methylation"/>
    <property type="evidence" value="ECO:0007669"/>
    <property type="project" value="UniProtKB-KW"/>
</dbReference>